<evidence type="ECO:0000313" key="2">
    <source>
        <dbReference type="Proteomes" id="UP000887458"/>
    </source>
</evidence>
<proteinExistence type="predicted"/>
<dbReference type="EMBL" id="NJHN03000008">
    <property type="protein sequence ID" value="KAH9426655.1"/>
    <property type="molecule type" value="Genomic_DNA"/>
</dbReference>
<sequence>MVKFLIAYQKLSGGGGGVHGQTTNHTMDDNPSGCFFLSSSSSFSHFNQQQLSNHLVDSLLPINQSNRIDQDNSKLRLINRFACLLIINI</sequence>
<organism evidence="1 2">
    <name type="scientific">Dermatophagoides pteronyssinus</name>
    <name type="common">European house dust mite</name>
    <dbReference type="NCBI Taxonomy" id="6956"/>
    <lineage>
        <taxon>Eukaryota</taxon>
        <taxon>Metazoa</taxon>
        <taxon>Ecdysozoa</taxon>
        <taxon>Arthropoda</taxon>
        <taxon>Chelicerata</taxon>
        <taxon>Arachnida</taxon>
        <taxon>Acari</taxon>
        <taxon>Acariformes</taxon>
        <taxon>Sarcoptiformes</taxon>
        <taxon>Astigmata</taxon>
        <taxon>Psoroptidia</taxon>
        <taxon>Analgoidea</taxon>
        <taxon>Pyroglyphidae</taxon>
        <taxon>Dermatophagoidinae</taxon>
        <taxon>Dermatophagoides</taxon>
    </lineage>
</organism>
<keyword evidence="2" id="KW-1185">Reference proteome</keyword>
<name>A0ABQ8JW62_DERPT</name>
<dbReference type="Proteomes" id="UP000887458">
    <property type="component" value="Unassembled WGS sequence"/>
</dbReference>
<evidence type="ECO:0000313" key="1">
    <source>
        <dbReference type="EMBL" id="KAH9426655.1"/>
    </source>
</evidence>
<gene>
    <name evidence="1" type="ORF">DERP_002754</name>
</gene>
<protein>
    <submittedName>
        <fullName evidence="1">Uncharacterized protein</fullName>
    </submittedName>
</protein>
<comment type="caution">
    <text evidence="1">The sequence shown here is derived from an EMBL/GenBank/DDBJ whole genome shotgun (WGS) entry which is preliminary data.</text>
</comment>
<reference evidence="1 2" key="1">
    <citation type="journal article" date="2018" name="J. Allergy Clin. Immunol.">
        <title>High-quality assembly of Dermatophagoides pteronyssinus genome and transcriptome reveals a wide range of novel allergens.</title>
        <authorList>
            <person name="Liu X.Y."/>
            <person name="Yang K.Y."/>
            <person name="Wang M.Q."/>
            <person name="Kwok J.S."/>
            <person name="Zeng X."/>
            <person name="Yang Z."/>
            <person name="Xiao X.J."/>
            <person name="Lau C.P."/>
            <person name="Li Y."/>
            <person name="Huang Z.M."/>
            <person name="Ba J.G."/>
            <person name="Yim A.K."/>
            <person name="Ouyang C.Y."/>
            <person name="Ngai S.M."/>
            <person name="Chan T.F."/>
            <person name="Leung E.L."/>
            <person name="Liu L."/>
            <person name="Liu Z.G."/>
            <person name="Tsui S.K."/>
        </authorList>
    </citation>
    <scope>NUCLEOTIDE SEQUENCE [LARGE SCALE GENOMIC DNA]</scope>
    <source>
        <strain evidence="1">Derp</strain>
    </source>
</reference>
<reference evidence="1 2" key="2">
    <citation type="journal article" date="2022" name="Mol. Biol. Evol.">
        <title>Comparative Genomics Reveals Insights into the Divergent Evolution of Astigmatic Mites and Household Pest Adaptations.</title>
        <authorList>
            <person name="Xiong Q."/>
            <person name="Wan A.T."/>
            <person name="Liu X."/>
            <person name="Fung C.S."/>
            <person name="Xiao X."/>
            <person name="Malainual N."/>
            <person name="Hou J."/>
            <person name="Wang L."/>
            <person name="Wang M."/>
            <person name="Yang K.Y."/>
            <person name="Cui Y."/>
            <person name="Leung E.L."/>
            <person name="Nong W."/>
            <person name="Shin S.K."/>
            <person name="Au S.W."/>
            <person name="Jeong K.Y."/>
            <person name="Chew F.T."/>
            <person name="Hui J.H."/>
            <person name="Leung T.F."/>
            <person name="Tungtrongchitr A."/>
            <person name="Zhong N."/>
            <person name="Liu Z."/>
            <person name="Tsui S.K."/>
        </authorList>
    </citation>
    <scope>NUCLEOTIDE SEQUENCE [LARGE SCALE GENOMIC DNA]</scope>
    <source>
        <strain evidence="1">Derp</strain>
    </source>
</reference>
<accession>A0ABQ8JW62</accession>